<dbReference type="STRING" id="887929.HMP0721_0842"/>
<accession>E6MFT1</accession>
<evidence type="ECO:0000256" key="1">
    <source>
        <dbReference type="ARBA" id="ARBA00022448"/>
    </source>
</evidence>
<dbReference type="PANTHER" id="PTHR30578:SF0">
    <property type="entry name" value="ION-TRANSLOCATING OXIDOREDUCTASE COMPLEX SUBUNIT D"/>
    <property type="match status" value="1"/>
</dbReference>
<keyword evidence="6 10" id="KW-1278">Translocase</keyword>
<gene>
    <name evidence="10 11" type="primary">rnfD</name>
    <name evidence="11" type="ORF">HMP0721_0842</name>
</gene>
<evidence type="ECO:0000256" key="10">
    <source>
        <dbReference type="HAMAP-Rule" id="MF_00462"/>
    </source>
</evidence>
<dbReference type="OrthoDB" id="9776359at2"/>
<keyword evidence="12" id="KW-1185">Reference proteome</keyword>
<comment type="similarity">
    <text evidence="10">Belongs to the NqrB/RnfD family.</text>
</comment>
<evidence type="ECO:0000256" key="2">
    <source>
        <dbReference type="ARBA" id="ARBA00022553"/>
    </source>
</evidence>
<keyword evidence="4 10" id="KW-0288">FMN</keyword>
<keyword evidence="1 10" id="KW-0813">Transport</keyword>
<dbReference type="InterPro" id="IPR004338">
    <property type="entry name" value="NqrB/RnfD"/>
</dbReference>
<dbReference type="GO" id="GO:0022900">
    <property type="term" value="P:electron transport chain"/>
    <property type="evidence" value="ECO:0007669"/>
    <property type="project" value="UniProtKB-UniRule"/>
</dbReference>
<feature type="transmembrane region" description="Helical" evidence="10">
    <location>
        <begin position="96"/>
        <end position="116"/>
    </location>
</feature>
<keyword evidence="10" id="KW-1003">Cell membrane</keyword>
<name>E6MFT1_9FIRM</name>
<dbReference type="AlphaFoldDB" id="E6MFT1"/>
<feature type="transmembrane region" description="Helical" evidence="10">
    <location>
        <begin position="185"/>
        <end position="205"/>
    </location>
</feature>
<keyword evidence="8 10" id="KW-1133">Transmembrane helix</keyword>
<feature type="transmembrane region" description="Helical" evidence="10">
    <location>
        <begin position="263"/>
        <end position="281"/>
    </location>
</feature>
<keyword evidence="3 10" id="KW-0285">Flavoprotein</keyword>
<comment type="subcellular location">
    <subcellularLocation>
        <location evidence="10">Cell membrane</location>
        <topology evidence="10">Multi-pass membrane protein</topology>
    </subcellularLocation>
</comment>
<evidence type="ECO:0000256" key="6">
    <source>
        <dbReference type="ARBA" id="ARBA00022967"/>
    </source>
</evidence>
<proteinExistence type="inferred from homology"/>
<dbReference type="RefSeq" id="WP_006598266.1">
    <property type="nucleotide sequence ID" value="NZ_GL622359.1"/>
</dbReference>
<organism evidence="11 12">
    <name type="scientific">Pseudoramibacter alactolyticus ATCC 23263</name>
    <dbReference type="NCBI Taxonomy" id="887929"/>
    <lineage>
        <taxon>Bacteria</taxon>
        <taxon>Bacillati</taxon>
        <taxon>Bacillota</taxon>
        <taxon>Clostridia</taxon>
        <taxon>Eubacteriales</taxon>
        <taxon>Eubacteriaceae</taxon>
        <taxon>Pseudoramibacter</taxon>
    </lineage>
</organism>
<comment type="caution">
    <text evidence="10">Lacks conserved residue(s) required for the propagation of feature annotation.</text>
</comment>
<dbReference type="Proteomes" id="UP000004754">
    <property type="component" value="Unassembled WGS sequence"/>
</dbReference>
<feature type="modified residue" description="FMN phosphoryl threonine" evidence="10">
    <location>
        <position position="158"/>
    </location>
</feature>
<dbReference type="HOGENOM" id="CLU_042020_1_0_9"/>
<evidence type="ECO:0000256" key="5">
    <source>
        <dbReference type="ARBA" id="ARBA00022692"/>
    </source>
</evidence>
<evidence type="ECO:0000256" key="3">
    <source>
        <dbReference type="ARBA" id="ARBA00022630"/>
    </source>
</evidence>
<keyword evidence="7 10" id="KW-0249">Electron transport</keyword>
<feature type="transmembrane region" description="Helical" evidence="10">
    <location>
        <begin position="234"/>
        <end position="251"/>
    </location>
</feature>
<keyword evidence="2 10" id="KW-0597">Phosphoprotein</keyword>
<comment type="cofactor">
    <cofactor evidence="10">
        <name>FMN</name>
        <dbReference type="ChEBI" id="CHEBI:58210"/>
    </cofactor>
</comment>
<dbReference type="eggNOG" id="COG4658">
    <property type="taxonomic scope" value="Bacteria"/>
</dbReference>
<evidence type="ECO:0000256" key="9">
    <source>
        <dbReference type="ARBA" id="ARBA00023136"/>
    </source>
</evidence>
<dbReference type="PANTHER" id="PTHR30578">
    <property type="entry name" value="ELECTRON TRANSPORT COMPLEX PROTEIN RNFD"/>
    <property type="match status" value="1"/>
</dbReference>
<dbReference type="GO" id="GO:0005886">
    <property type="term" value="C:plasma membrane"/>
    <property type="evidence" value="ECO:0007669"/>
    <property type="project" value="UniProtKB-SubCell"/>
</dbReference>
<dbReference type="NCBIfam" id="TIGR01946">
    <property type="entry name" value="rnfD"/>
    <property type="match status" value="1"/>
</dbReference>
<dbReference type="Pfam" id="PF03116">
    <property type="entry name" value="NQR2_RnfD_RnfE"/>
    <property type="match status" value="1"/>
</dbReference>
<dbReference type="GO" id="GO:0055085">
    <property type="term" value="P:transmembrane transport"/>
    <property type="evidence" value="ECO:0007669"/>
    <property type="project" value="InterPro"/>
</dbReference>
<comment type="subunit">
    <text evidence="10">The complex is composed of six subunits: RnfA, RnfB, RnfC, RnfD, RnfE and RnfG.</text>
</comment>
<sequence>MDNENLLLTVSSSPHIRAKATTASIMRNVCLALLPALVVAAYVFGYMAVVIVAICVVTCVLTELIVEKIMKRPVTIGDWSAVVTGVLLGFNMPITAPWWMCVIGSIFAILIVKQLFGGLGRNFVNPALAARAFLLASWPTHMTGTAFIPLTDTVTQATPLGILKEGGSLSQLPSNLDMFLGVHGVYGSIGEISALALLIGGVYLLIRGIINWRIPATYMATIAVLSLIFGKDPIFMLCSGGVFLGAFFMATDYVTSPTTVKGQFIYAFGCGLMTMMIRMFGGYPEGVSYSILLMNVASPLIERYTRPRIYGTEKKSSKAVEGGASHA</sequence>
<keyword evidence="5 10" id="KW-0812">Transmembrane</keyword>
<evidence type="ECO:0000313" key="12">
    <source>
        <dbReference type="Proteomes" id="UP000004754"/>
    </source>
</evidence>
<dbReference type="InterPro" id="IPR011303">
    <property type="entry name" value="RnfD_bac"/>
</dbReference>
<comment type="caution">
    <text evidence="11">The sequence shown here is derived from an EMBL/GenBank/DDBJ whole genome shotgun (WGS) entry which is preliminary data.</text>
</comment>
<evidence type="ECO:0000256" key="8">
    <source>
        <dbReference type="ARBA" id="ARBA00022989"/>
    </source>
</evidence>
<protein>
    <recommendedName>
        <fullName evidence="10">Ion-translocating oxidoreductase complex subunit D</fullName>
        <ecNumber evidence="10">7.-.-.-</ecNumber>
    </recommendedName>
    <alternativeName>
        <fullName evidence="10">Rnf electron transport complex subunit D</fullName>
    </alternativeName>
</protein>
<evidence type="ECO:0000256" key="4">
    <source>
        <dbReference type="ARBA" id="ARBA00022643"/>
    </source>
</evidence>
<keyword evidence="9 10" id="KW-0472">Membrane</keyword>
<dbReference type="HAMAP" id="MF_00462">
    <property type="entry name" value="RsxD_RnfD"/>
    <property type="match status" value="1"/>
</dbReference>
<reference evidence="11 12" key="1">
    <citation type="submission" date="2010-12" db="EMBL/GenBank/DDBJ databases">
        <authorList>
            <person name="Muzny D."/>
            <person name="Qin X."/>
            <person name="Deng J."/>
            <person name="Jiang H."/>
            <person name="Liu Y."/>
            <person name="Qu J."/>
            <person name="Song X.-Z."/>
            <person name="Zhang L."/>
            <person name="Thornton R."/>
            <person name="Coyle M."/>
            <person name="Francisco L."/>
            <person name="Jackson L."/>
            <person name="Javaid M."/>
            <person name="Korchina V."/>
            <person name="Kovar C."/>
            <person name="Mata R."/>
            <person name="Mathew T."/>
            <person name="Ngo R."/>
            <person name="Nguyen L."/>
            <person name="Nguyen N."/>
            <person name="Okwuonu G."/>
            <person name="Ongeri F."/>
            <person name="Pham C."/>
            <person name="Simmons D."/>
            <person name="Wilczek-Boney K."/>
            <person name="Hale W."/>
            <person name="Jakkamsetti A."/>
            <person name="Pham P."/>
            <person name="Ruth R."/>
            <person name="San Lucas F."/>
            <person name="Warren J."/>
            <person name="Zhang J."/>
            <person name="Zhao Z."/>
            <person name="Zhou C."/>
            <person name="Zhu D."/>
            <person name="Lee S."/>
            <person name="Bess C."/>
            <person name="Blankenburg K."/>
            <person name="Forbes L."/>
            <person name="Fu Q."/>
            <person name="Gubbala S."/>
            <person name="Hirani K."/>
            <person name="Jayaseelan J.C."/>
            <person name="Lara F."/>
            <person name="Munidasa M."/>
            <person name="Palculict T."/>
            <person name="Patil S."/>
            <person name="Pu L.-L."/>
            <person name="Saada N."/>
            <person name="Tang L."/>
            <person name="Weissenberger G."/>
            <person name="Zhu Y."/>
            <person name="Hemphill L."/>
            <person name="Shang Y."/>
            <person name="Youmans B."/>
            <person name="Ayvaz T."/>
            <person name="Ross M."/>
            <person name="Santibanez J."/>
            <person name="Aqrawi P."/>
            <person name="Gross S."/>
            <person name="Joshi V."/>
            <person name="Fowler G."/>
            <person name="Nazareth L."/>
            <person name="Reid J."/>
            <person name="Worley K."/>
            <person name="Petrosino J."/>
            <person name="Highlander S."/>
            <person name="Gibbs R."/>
        </authorList>
    </citation>
    <scope>NUCLEOTIDE SEQUENCE [LARGE SCALE GENOMIC DNA]</scope>
    <source>
        <strain evidence="11 12">ATCC 23263</strain>
    </source>
</reference>
<comment type="function">
    <text evidence="10">Part of a membrane-bound complex that couples electron transfer with translocation of ions across the membrane.</text>
</comment>
<dbReference type="EC" id="7.-.-.-" evidence="10"/>
<evidence type="ECO:0000256" key="7">
    <source>
        <dbReference type="ARBA" id="ARBA00022982"/>
    </source>
</evidence>
<feature type="transmembrane region" description="Helical" evidence="10">
    <location>
        <begin position="36"/>
        <end position="61"/>
    </location>
</feature>
<evidence type="ECO:0000313" key="11">
    <source>
        <dbReference type="EMBL" id="EFV02076.1"/>
    </source>
</evidence>
<dbReference type="EMBL" id="AEQN01000014">
    <property type="protein sequence ID" value="EFV02076.1"/>
    <property type="molecule type" value="Genomic_DNA"/>
</dbReference>